<dbReference type="AlphaFoldDB" id="A0A9E8MXL7"/>
<organism evidence="1 3">
    <name type="scientific">Lacinutrix neustonica</name>
    <dbReference type="NCBI Taxonomy" id="2980107"/>
    <lineage>
        <taxon>Bacteria</taxon>
        <taxon>Pseudomonadati</taxon>
        <taxon>Bacteroidota</taxon>
        <taxon>Flavobacteriia</taxon>
        <taxon>Flavobacteriales</taxon>
        <taxon>Flavobacteriaceae</taxon>
        <taxon>Lacinutrix</taxon>
    </lineage>
</organism>
<gene>
    <name evidence="2" type="ORF">N7U66_04690</name>
    <name evidence="1" type="ORF">N7U66_20605</name>
</gene>
<evidence type="ECO:0000313" key="3">
    <source>
        <dbReference type="Proteomes" id="UP001164705"/>
    </source>
</evidence>
<evidence type="ECO:0000313" key="2">
    <source>
        <dbReference type="EMBL" id="WAC02929.1"/>
    </source>
</evidence>
<reference evidence="1" key="1">
    <citation type="submission" date="2022-11" db="EMBL/GenBank/DDBJ databases">
        <title>Lacinutrix neustonica HL-RS19T sp. nov., isolated from the surface microlayer sample of brackish Lake Shihwa.</title>
        <authorList>
            <person name="Choi J.Y."/>
            <person name="Hwang C.Y."/>
        </authorList>
    </citation>
    <scope>NUCLEOTIDE SEQUENCE</scope>
    <source>
        <strain evidence="1">HL-RS19</strain>
    </source>
</reference>
<dbReference type="RefSeq" id="WP_267676740.1">
    <property type="nucleotide sequence ID" value="NZ_CP113088.1"/>
</dbReference>
<accession>A0A9E8MXL7</accession>
<dbReference type="EMBL" id="CP113088">
    <property type="protein sequence ID" value="WAC02144.1"/>
    <property type="molecule type" value="Genomic_DNA"/>
</dbReference>
<keyword evidence="3" id="KW-1185">Reference proteome</keyword>
<dbReference type="Proteomes" id="UP001164705">
    <property type="component" value="Chromosome"/>
</dbReference>
<dbReference type="PROSITE" id="PS51257">
    <property type="entry name" value="PROKAR_LIPOPROTEIN"/>
    <property type="match status" value="1"/>
</dbReference>
<evidence type="ECO:0000313" key="1">
    <source>
        <dbReference type="EMBL" id="WAC02144.1"/>
    </source>
</evidence>
<evidence type="ECO:0008006" key="4">
    <source>
        <dbReference type="Google" id="ProtNLM"/>
    </source>
</evidence>
<name>A0A9E8MXL7_9FLAO</name>
<dbReference type="KEGG" id="lnu:N7U66_20605"/>
<dbReference type="EMBL" id="CP113088">
    <property type="protein sequence ID" value="WAC02929.1"/>
    <property type="molecule type" value="Genomic_DNA"/>
</dbReference>
<dbReference type="KEGG" id="lnu:N7U66_04690"/>
<protein>
    <recommendedName>
        <fullName evidence="4">Lipoprotein</fullName>
    </recommendedName>
</protein>
<proteinExistence type="predicted"/>
<sequence length="126" mass="14924">MKISNLYFIFLIIMFFSSCDDKKEKFNQEKWDNYKSGIGVEENRLNMVDDLIKNYIQKGMTYKELTNLIGQPENYANLEKNTIGYELIVDYGWDIDPVEDAKLLIEISQDSIVTKFKIEYWNMHGN</sequence>